<dbReference type="Gene3D" id="1.10.10.10">
    <property type="entry name" value="Winged helix-like DNA-binding domain superfamily/Winged helix DNA-binding domain"/>
    <property type="match status" value="1"/>
</dbReference>
<evidence type="ECO:0000313" key="3">
    <source>
        <dbReference type="EMBL" id="PSN88619.1"/>
    </source>
</evidence>
<dbReference type="InterPro" id="IPR005149">
    <property type="entry name" value="Tscrpt_reg_PadR_N"/>
</dbReference>
<accession>A0A2R6AQE3</accession>
<reference evidence="3 4" key="1">
    <citation type="submission" date="2017-04" db="EMBL/GenBank/DDBJ databases">
        <title>Novel microbial lineages endemic to geothermal iron-oxide mats fill important gaps in the evolutionary history of Archaea.</title>
        <authorList>
            <person name="Jay Z.J."/>
            <person name="Beam J.P."/>
            <person name="Dlakic M."/>
            <person name="Rusch D.B."/>
            <person name="Kozubal M.A."/>
            <person name="Inskeep W.P."/>
        </authorList>
    </citation>
    <scope>NUCLEOTIDE SEQUENCE [LARGE SCALE GENOMIC DNA]</scope>
    <source>
        <strain evidence="3">OSP_D</strain>
    </source>
</reference>
<keyword evidence="1" id="KW-0472">Membrane</keyword>
<feature type="transmembrane region" description="Helical" evidence="1">
    <location>
        <begin position="37"/>
        <end position="53"/>
    </location>
</feature>
<evidence type="ECO:0000259" key="2">
    <source>
        <dbReference type="Pfam" id="PF03551"/>
    </source>
</evidence>
<dbReference type="InterPro" id="IPR036388">
    <property type="entry name" value="WH-like_DNA-bd_sf"/>
</dbReference>
<comment type="caution">
    <text evidence="3">The sequence shown here is derived from an EMBL/GenBank/DDBJ whole genome shotgun (WGS) entry which is preliminary data.</text>
</comment>
<keyword evidence="1" id="KW-1133">Transmembrane helix</keyword>
<dbReference type="InterPro" id="IPR052509">
    <property type="entry name" value="Metal_resp_DNA-bind_regulator"/>
</dbReference>
<dbReference type="SUPFAM" id="SSF46785">
    <property type="entry name" value="Winged helix' DNA-binding domain"/>
    <property type="match status" value="1"/>
</dbReference>
<gene>
    <name evidence="3" type="ORF">B9Q03_09160</name>
</gene>
<keyword evidence="1" id="KW-0812">Transmembrane</keyword>
<proteinExistence type="predicted"/>
<dbReference type="Pfam" id="PF03551">
    <property type="entry name" value="PadR"/>
    <property type="match status" value="1"/>
</dbReference>
<feature type="domain" description="Transcription regulator PadR N-terminal" evidence="2">
    <location>
        <begin position="47"/>
        <end position="117"/>
    </location>
</feature>
<dbReference type="AlphaFoldDB" id="A0A2R6AQE3"/>
<dbReference type="InterPro" id="IPR036390">
    <property type="entry name" value="WH_DNA-bd_sf"/>
</dbReference>
<protein>
    <recommendedName>
        <fullName evidence="2">Transcription regulator PadR N-terminal domain-containing protein</fullName>
    </recommendedName>
</protein>
<dbReference type="PANTHER" id="PTHR33169">
    <property type="entry name" value="PADR-FAMILY TRANSCRIPTIONAL REGULATOR"/>
    <property type="match status" value="1"/>
</dbReference>
<sequence length="141" mass="16146">MVSGIRLTTIDKLLIDKHLSVYPSYIVIMRRRQSEKVLRGIITLLILLELYRAPKHGYELQKRLNGALGYTLPAGSVYVLLRSLTRRGYVRVTSSQRVRGRRVVMYELTEDGKAFLKAHREPLRIVGQVLVQILSAIDSIE</sequence>
<name>A0A2R6AQE3_9ARCH</name>
<organism evidence="3 4">
    <name type="scientific">Candidatus Marsarchaeota G2 archaeon OSP_D</name>
    <dbReference type="NCBI Taxonomy" id="1978157"/>
    <lineage>
        <taxon>Archaea</taxon>
        <taxon>Candidatus Marsarchaeota</taxon>
        <taxon>Candidatus Marsarchaeota group 2</taxon>
    </lineage>
</organism>
<evidence type="ECO:0000313" key="4">
    <source>
        <dbReference type="Proteomes" id="UP000240322"/>
    </source>
</evidence>
<feature type="transmembrane region" description="Helical" evidence="1">
    <location>
        <begin position="65"/>
        <end position="81"/>
    </location>
</feature>
<evidence type="ECO:0000256" key="1">
    <source>
        <dbReference type="SAM" id="Phobius"/>
    </source>
</evidence>
<dbReference type="Proteomes" id="UP000240322">
    <property type="component" value="Unassembled WGS sequence"/>
</dbReference>
<dbReference type="EMBL" id="NEXE01000116">
    <property type="protein sequence ID" value="PSN88619.1"/>
    <property type="molecule type" value="Genomic_DNA"/>
</dbReference>
<dbReference type="PANTHER" id="PTHR33169:SF14">
    <property type="entry name" value="TRANSCRIPTIONAL REGULATOR RV3488"/>
    <property type="match status" value="1"/>
</dbReference>